<evidence type="ECO:0000256" key="4">
    <source>
        <dbReference type="ARBA" id="ARBA00022692"/>
    </source>
</evidence>
<evidence type="ECO:0000259" key="10">
    <source>
        <dbReference type="Pfam" id="PF00905"/>
    </source>
</evidence>
<keyword evidence="5" id="KW-0133">Cell shape</keyword>
<reference evidence="11 12" key="1">
    <citation type="submission" date="2019-11" db="EMBL/GenBank/DDBJ databases">
        <title>Draft Genome Sequence of Plant Growth-Promoting Rhizosphere-Associated Bacteria.</title>
        <authorList>
            <person name="Vasilyev I.Y."/>
            <person name="Radchenko V."/>
            <person name="Ilnitskaya E.V."/>
        </authorList>
    </citation>
    <scope>NUCLEOTIDE SEQUENCE [LARGE SCALE GENOMIC DNA]</scope>
    <source>
        <strain evidence="11 12">VRA_07sq_f</strain>
    </source>
</reference>
<keyword evidence="9" id="KW-0961">Cell wall biogenesis/degradation</keyword>
<evidence type="ECO:0000313" key="12">
    <source>
        <dbReference type="Proteomes" id="UP000491237"/>
    </source>
</evidence>
<dbReference type="GO" id="GO:0008955">
    <property type="term" value="F:peptidoglycan glycosyltransferase activity"/>
    <property type="evidence" value="ECO:0007669"/>
    <property type="project" value="TreeGrafter"/>
</dbReference>
<dbReference type="Gene3D" id="3.40.710.10">
    <property type="entry name" value="DD-peptidase/beta-lactamase superfamily"/>
    <property type="match status" value="1"/>
</dbReference>
<evidence type="ECO:0000256" key="7">
    <source>
        <dbReference type="ARBA" id="ARBA00022989"/>
    </source>
</evidence>
<keyword evidence="2" id="KW-0328">Glycosyltransferase</keyword>
<sequence length="119" mass="12738">GQAGRQADYVVFLLGKQMTSMMLGVFNNGTGVDAKPYGYSVAGKTGSTEADNTGSSDATKDKWIIGYTPDLVVATWEGFDSTSQAHHLENLSGTGVGPLFKNEMQTMLPYTKNSSFNTK</sequence>
<evidence type="ECO:0000256" key="8">
    <source>
        <dbReference type="ARBA" id="ARBA00023136"/>
    </source>
</evidence>
<dbReference type="GO" id="GO:0009252">
    <property type="term" value="P:peptidoglycan biosynthetic process"/>
    <property type="evidence" value="ECO:0007669"/>
    <property type="project" value="UniProtKB-KW"/>
</dbReference>
<evidence type="ECO:0000256" key="5">
    <source>
        <dbReference type="ARBA" id="ARBA00022960"/>
    </source>
</evidence>
<dbReference type="SUPFAM" id="SSF56601">
    <property type="entry name" value="beta-lactamase/transpeptidase-like"/>
    <property type="match status" value="1"/>
</dbReference>
<feature type="non-terminal residue" evidence="11">
    <location>
        <position position="119"/>
    </location>
</feature>
<dbReference type="Proteomes" id="UP000491237">
    <property type="component" value="Unassembled WGS sequence"/>
</dbReference>
<protein>
    <submittedName>
        <fullName evidence="11">Penicillin-binding protein</fullName>
    </submittedName>
</protein>
<comment type="caution">
    <text evidence="11">The sequence shown here is derived from an EMBL/GenBank/DDBJ whole genome shotgun (WGS) entry which is preliminary data.</text>
</comment>
<accession>A0A844ELX9</accession>
<gene>
    <name evidence="11" type="ORF">GKC44_15155</name>
</gene>
<dbReference type="GO" id="GO:0071555">
    <property type="term" value="P:cell wall organization"/>
    <property type="evidence" value="ECO:0007669"/>
    <property type="project" value="UniProtKB-KW"/>
</dbReference>
<evidence type="ECO:0000256" key="9">
    <source>
        <dbReference type="ARBA" id="ARBA00023316"/>
    </source>
</evidence>
<evidence type="ECO:0000256" key="1">
    <source>
        <dbReference type="ARBA" id="ARBA00022475"/>
    </source>
</evidence>
<evidence type="ECO:0000313" key="11">
    <source>
        <dbReference type="EMBL" id="MSE22536.1"/>
    </source>
</evidence>
<dbReference type="GO" id="GO:0030288">
    <property type="term" value="C:outer membrane-bounded periplasmic space"/>
    <property type="evidence" value="ECO:0007669"/>
    <property type="project" value="TreeGrafter"/>
</dbReference>
<evidence type="ECO:0000256" key="6">
    <source>
        <dbReference type="ARBA" id="ARBA00022984"/>
    </source>
</evidence>
<dbReference type="EMBL" id="WKKY01001223">
    <property type="protein sequence ID" value="MSE22536.1"/>
    <property type="molecule type" value="Genomic_DNA"/>
</dbReference>
<dbReference type="PANTHER" id="PTHR32282">
    <property type="entry name" value="BINDING PROTEIN TRANSPEPTIDASE, PUTATIVE-RELATED"/>
    <property type="match status" value="1"/>
</dbReference>
<keyword evidence="4" id="KW-0812">Transmembrane</keyword>
<name>A0A844ELX9_9LACO</name>
<dbReference type="Pfam" id="PF00905">
    <property type="entry name" value="Transpeptidase"/>
    <property type="match status" value="1"/>
</dbReference>
<dbReference type="GO" id="GO:0008360">
    <property type="term" value="P:regulation of cell shape"/>
    <property type="evidence" value="ECO:0007669"/>
    <property type="project" value="UniProtKB-KW"/>
</dbReference>
<dbReference type="InterPro" id="IPR001460">
    <property type="entry name" value="PCN-bd_Tpept"/>
</dbReference>
<dbReference type="PANTHER" id="PTHR32282:SF32">
    <property type="entry name" value="PENICILLIN-BINDING PROTEIN 2A"/>
    <property type="match status" value="1"/>
</dbReference>
<feature type="non-terminal residue" evidence="11">
    <location>
        <position position="1"/>
    </location>
</feature>
<keyword evidence="7" id="KW-1133">Transmembrane helix</keyword>
<proteinExistence type="predicted"/>
<evidence type="ECO:0000256" key="3">
    <source>
        <dbReference type="ARBA" id="ARBA00022679"/>
    </source>
</evidence>
<feature type="domain" description="Penicillin-binding protein transpeptidase" evidence="10">
    <location>
        <begin position="16"/>
        <end position="70"/>
    </location>
</feature>
<dbReference type="AlphaFoldDB" id="A0A844ELX9"/>
<dbReference type="GO" id="GO:0008658">
    <property type="term" value="F:penicillin binding"/>
    <property type="evidence" value="ECO:0007669"/>
    <property type="project" value="InterPro"/>
</dbReference>
<organism evidence="11 12">
    <name type="scientific">Lentilactobacillus parabuchneri</name>
    <dbReference type="NCBI Taxonomy" id="152331"/>
    <lineage>
        <taxon>Bacteria</taxon>
        <taxon>Bacillati</taxon>
        <taxon>Bacillota</taxon>
        <taxon>Bacilli</taxon>
        <taxon>Lactobacillales</taxon>
        <taxon>Lactobacillaceae</taxon>
        <taxon>Lentilactobacillus</taxon>
    </lineage>
</organism>
<keyword evidence="6" id="KW-0573">Peptidoglycan synthesis</keyword>
<keyword evidence="8" id="KW-0472">Membrane</keyword>
<dbReference type="InterPro" id="IPR012338">
    <property type="entry name" value="Beta-lactam/transpept-like"/>
</dbReference>
<keyword evidence="1" id="KW-1003">Cell membrane</keyword>
<dbReference type="InterPro" id="IPR050396">
    <property type="entry name" value="Glycosyltr_51/Transpeptidase"/>
</dbReference>
<evidence type="ECO:0000256" key="2">
    <source>
        <dbReference type="ARBA" id="ARBA00022676"/>
    </source>
</evidence>
<keyword evidence="3" id="KW-0808">Transferase</keyword>